<dbReference type="EMBL" id="HBEL01034029">
    <property type="protein sequence ID" value="CAD8419877.1"/>
    <property type="molecule type" value="Transcribed_RNA"/>
</dbReference>
<feature type="compositionally biased region" description="Acidic residues" evidence="1">
    <location>
        <begin position="164"/>
        <end position="173"/>
    </location>
</feature>
<sequence>MTAASIEVAALPATNSSSDVCTLKSSKNNLPTPPSDADGHSSNRKNSPIHDDHDNNNEDDGGWNFDEDDISLENEQNNKNDNVTSDIASEKVAALYNDEPQQPERSFSSKQTPLGNIPPKPVKNDSQSSTVQALNDDTNEGNDEESSLALAASLGDDGNGWGWDNDDTDNFDF</sequence>
<feature type="compositionally biased region" description="Polar residues" evidence="1">
    <location>
        <begin position="124"/>
        <end position="136"/>
    </location>
</feature>
<feature type="compositionally biased region" description="Acidic residues" evidence="1">
    <location>
        <begin position="57"/>
        <end position="72"/>
    </location>
</feature>
<evidence type="ECO:0000313" key="2">
    <source>
        <dbReference type="EMBL" id="CAD8419877.1"/>
    </source>
</evidence>
<feature type="compositionally biased region" description="Polar residues" evidence="1">
    <location>
        <begin position="13"/>
        <end position="30"/>
    </location>
</feature>
<feature type="compositionally biased region" description="Acidic residues" evidence="1">
    <location>
        <begin position="137"/>
        <end position="146"/>
    </location>
</feature>
<evidence type="ECO:0000256" key="1">
    <source>
        <dbReference type="SAM" id="MobiDB-lite"/>
    </source>
</evidence>
<gene>
    <name evidence="2" type="ORF">PINE0816_LOCUS16012</name>
</gene>
<feature type="region of interest" description="Disordered" evidence="1">
    <location>
        <begin position="1"/>
        <end position="173"/>
    </location>
</feature>
<dbReference type="AlphaFoldDB" id="A0A7S0CCU5"/>
<protein>
    <submittedName>
        <fullName evidence="2">Uncharacterized protein</fullName>
    </submittedName>
</protein>
<name>A0A7S0CCU5_9STRA</name>
<feature type="compositionally biased region" description="Polar residues" evidence="1">
    <location>
        <begin position="73"/>
        <end position="87"/>
    </location>
</feature>
<proteinExistence type="predicted"/>
<feature type="compositionally biased region" description="Polar residues" evidence="1">
    <location>
        <begin position="99"/>
        <end position="114"/>
    </location>
</feature>
<reference evidence="2" key="1">
    <citation type="submission" date="2021-01" db="EMBL/GenBank/DDBJ databases">
        <authorList>
            <person name="Corre E."/>
            <person name="Pelletier E."/>
            <person name="Niang G."/>
            <person name="Scheremetjew M."/>
            <person name="Finn R."/>
            <person name="Kale V."/>
            <person name="Holt S."/>
            <person name="Cochrane G."/>
            <person name="Meng A."/>
            <person name="Brown T."/>
            <person name="Cohen L."/>
        </authorList>
    </citation>
    <scope>NUCLEOTIDE SEQUENCE</scope>
    <source>
        <strain evidence="2">CCAP1064/1</strain>
    </source>
</reference>
<organism evidence="2">
    <name type="scientific">Proboscia inermis</name>
    <dbReference type="NCBI Taxonomy" id="420281"/>
    <lineage>
        <taxon>Eukaryota</taxon>
        <taxon>Sar</taxon>
        <taxon>Stramenopiles</taxon>
        <taxon>Ochrophyta</taxon>
        <taxon>Bacillariophyta</taxon>
        <taxon>Coscinodiscophyceae</taxon>
        <taxon>Rhizosoleniophycidae</taxon>
        <taxon>Rhizosoleniales</taxon>
        <taxon>Rhizosoleniaceae</taxon>
        <taxon>Proboscia</taxon>
    </lineage>
</organism>
<accession>A0A7S0CCU5</accession>